<feature type="transmembrane region" description="Helical" evidence="6">
    <location>
        <begin position="71"/>
        <end position="91"/>
    </location>
</feature>
<evidence type="ECO:0000313" key="8">
    <source>
        <dbReference type="Proteomes" id="UP001196509"/>
    </source>
</evidence>
<keyword evidence="3 6" id="KW-0812">Transmembrane</keyword>
<dbReference type="Pfam" id="PF01810">
    <property type="entry name" value="LysE"/>
    <property type="match status" value="1"/>
</dbReference>
<keyword evidence="4 6" id="KW-1133">Transmembrane helix</keyword>
<dbReference type="EMBL" id="JAICBX010000001">
    <property type="protein sequence ID" value="MBW8635588.1"/>
    <property type="molecule type" value="Genomic_DNA"/>
</dbReference>
<keyword evidence="8" id="KW-1185">Reference proteome</keyword>
<organism evidence="7 8">
    <name type="scientific">Flavimaribacter sediminis</name>
    <dbReference type="NCBI Taxonomy" id="2865987"/>
    <lineage>
        <taxon>Bacteria</taxon>
        <taxon>Pseudomonadati</taxon>
        <taxon>Pseudomonadota</taxon>
        <taxon>Alphaproteobacteria</taxon>
        <taxon>Hyphomicrobiales</taxon>
        <taxon>Rhizobiaceae</taxon>
        <taxon>Flavimaribacter</taxon>
    </lineage>
</organism>
<evidence type="ECO:0000256" key="2">
    <source>
        <dbReference type="ARBA" id="ARBA00022475"/>
    </source>
</evidence>
<evidence type="ECO:0000256" key="1">
    <source>
        <dbReference type="ARBA" id="ARBA00004651"/>
    </source>
</evidence>
<dbReference type="PIRSF" id="PIRSF006324">
    <property type="entry name" value="LeuE"/>
    <property type="match status" value="1"/>
</dbReference>
<dbReference type="InterPro" id="IPR001123">
    <property type="entry name" value="LeuE-type"/>
</dbReference>
<evidence type="ECO:0000256" key="5">
    <source>
        <dbReference type="ARBA" id="ARBA00023136"/>
    </source>
</evidence>
<sequence>MELQVWLTFVAAAIPLLIIPGPTVLLVLSYAVHKGRNVTVALIAGVAVGHIAAMSASIAGVGTLMLSSPRALTLLKAAAVIYLVHLGIKFLRTPLEPSFTESANAAAISAAAVPAGRLSTDATAFSVRRVFLDITLVTALNPKSISFFFAIVPIFVEPAGRMTLQFTVLVATFATLAAVNTFCYTVLVRRLSRWTTMQSLLPKLKRAGGSCLLLIAVVTAMQGFL</sequence>
<dbReference type="RefSeq" id="WP_220226319.1">
    <property type="nucleotide sequence ID" value="NZ_JAICBX010000001.1"/>
</dbReference>
<evidence type="ECO:0000256" key="4">
    <source>
        <dbReference type="ARBA" id="ARBA00022989"/>
    </source>
</evidence>
<dbReference type="PANTHER" id="PTHR30086">
    <property type="entry name" value="ARGININE EXPORTER PROTEIN ARGO"/>
    <property type="match status" value="1"/>
</dbReference>
<feature type="transmembrane region" description="Helical" evidence="6">
    <location>
        <begin position="40"/>
        <end position="65"/>
    </location>
</feature>
<dbReference type="PANTHER" id="PTHR30086:SF20">
    <property type="entry name" value="ARGININE EXPORTER PROTEIN ARGO-RELATED"/>
    <property type="match status" value="1"/>
</dbReference>
<protein>
    <submittedName>
        <fullName evidence="7">LysE family translocator</fullName>
    </submittedName>
</protein>
<comment type="caution">
    <text evidence="7">The sequence shown here is derived from an EMBL/GenBank/DDBJ whole genome shotgun (WGS) entry which is preliminary data.</text>
</comment>
<keyword evidence="2" id="KW-1003">Cell membrane</keyword>
<comment type="subcellular location">
    <subcellularLocation>
        <location evidence="1">Cell membrane</location>
        <topology evidence="1">Multi-pass membrane protein</topology>
    </subcellularLocation>
</comment>
<keyword evidence="5 6" id="KW-0472">Membrane</keyword>
<feature type="transmembrane region" description="Helical" evidence="6">
    <location>
        <begin position="130"/>
        <end position="156"/>
    </location>
</feature>
<name>A0AAE3CZ53_9HYPH</name>
<dbReference type="Proteomes" id="UP001196509">
    <property type="component" value="Unassembled WGS sequence"/>
</dbReference>
<dbReference type="GO" id="GO:0005886">
    <property type="term" value="C:plasma membrane"/>
    <property type="evidence" value="ECO:0007669"/>
    <property type="project" value="UniProtKB-SubCell"/>
</dbReference>
<evidence type="ECO:0000256" key="3">
    <source>
        <dbReference type="ARBA" id="ARBA00022692"/>
    </source>
</evidence>
<accession>A0AAE3CZ53</accession>
<proteinExistence type="predicted"/>
<reference evidence="7" key="1">
    <citation type="submission" date="2021-08" db="EMBL/GenBank/DDBJ databases">
        <title>Hoeflea bacterium WL0058 sp. nov., isolated from the sediment.</title>
        <authorList>
            <person name="Wang L."/>
            <person name="Zhang D."/>
        </authorList>
    </citation>
    <scope>NUCLEOTIDE SEQUENCE</scope>
    <source>
        <strain evidence="7">WL0058</strain>
    </source>
</reference>
<evidence type="ECO:0000256" key="6">
    <source>
        <dbReference type="SAM" id="Phobius"/>
    </source>
</evidence>
<evidence type="ECO:0000313" key="7">
    <source>
        <dbReference type="EMBL" id="MBW8635588.1"/>
    </source>
</evidence>
<feature type="transmembrane region" description="Helical" evidence="6">
    <location>
        <begin position="207"/>
        <end position="224"/>
    </location>
</feature>
<dbReference type="AlphaFoldDB" id="A0AAE3CZ53"/>
<gene>
    <name evidence="7" type="ORF">K1W69_00190</name>
</gene>
<feature type="transmembrane region" description="Helical" evidence="6">
    <location>
        <begin position="162"/>
        <end position="187"/>
    </location>
</feature>
<dbReference type="GO" id="GO:0015171">
    <property type="term" value="F:amino acid transmembrane transporter activity"/>
    <property type="evidence" value="ECO:0007669"/>
    <property type="project" value="TreeGrafter"/>
</dbReference>
<feature type="transmembrane region" description="Helical" evidence="6">
    <location>
        <begin position="6"/>
        <end position="28"/>
    </location>
</feature>